<evidence type="ECO:0000313" key="1">
    <source>
        <dbReference type="EMBL" id="PON52328.1"/>
    </source>
</evidence>
<organism evidence="1 2">
    <name type="scientific">Trema orientale</name>
    <name type="common">Charcoal tree</name>
    <name type="synonym">Celtis orientalis</name>
    <dbReference type="NCBI Taxonomy" id="63057"/>
    <lineage>
        <taxon>Eukaryota</taxon>
        <taxon>Viridiplantae</taxon>
        <taxon>Streptophyta</taxon>
        <taxon>Embryophyta</taxon>
        <taxon>Tracheophyta</taxon>
        <taxon>Spermatophyta</taxon>
        <taxon>Magnoliopsida</taxon>
        <taxon>eudicotyledons</taxon>
        <taxon>Gunneridae</taxon>
        <taxon>Pentapetalae</taxon>
        <taxon>rosids</taxon>
        <taxon>fabids</taxon>
        <taxon>Rosales</taxon>
        <taxon>Cannabaceae</taxon>
        <taxon>Trema</taxon>
    </lineage>
</organism>
<protein>
    <submittedName>
        <fullName evidence="1">Uncharacterized protein</fullName>
    </submittedName>
</protein>
<name>A0A2P5BU51_TREOI</name>
<gene>
    <name evidence="1" type="ORF">TorRG33x02_308560</name>
</gene>
<reference evidence="2" key="1">
    <citation type="submission" date="2016-06" db="EMBL/GenBank/DDBJ databases">
        <title>Parallel loss of symbiosis genes in relatives of nitrogen-fixing non-legume Parasponia.</title>
        <authorList>
            <person name="Van Velzen R."/>
            <person name="Holmer R."/>
            <person name="Bu F."/>
            <person name="Rutten L."/>
            <person name="Van Zeijl A."/>
            <person name="Liu W."/>
            <person name="Santuari L."/>
            <person name="Cao Q."/>
            <person name="Sharma T."/>
            <person name="Shen D."/>
            <person name="Roswanjaya Y."/>
            <person name="Wardhani T."/>
            <person name="Kalhor M.S."/>
            <person name="Jansen J."/>
            <person name="Van den Hoogen J."/>
            <person name="Gungor B."/>
            <person name="Hartog M."/>
            <person name="Hontelez J."/>
            <person name="Verver J."/>
            <person name="Yang W.-C."/>
            <person name="Schijlen E."/>
            <person name="Repin R."/>
            <person name="Schilthuizen M."/>
            <person name="Schranz E."/>
            <person name="Heidstra R."/>
            <person name="Miyata K."/>
            <person name="Fedorova E."/>
            <person name="Kohlen W."/>
            <person name="Bisseling T."/>
            <person name="Smit S."/>
            <person name="Geurts R."/>
        </authorList>
    </citation>
    <scope>NUCLEOTIDE SEQUENCE [LARGE SCALE GENOMIC DNA]</scope>
    <source>
        <strain evidence="2">cv. RG33-2</strain>
    </source>
</reference>
<evidence type="ECO:0000313" key="2">
    <source>
        <dbReference type="Proteomes" id="UP000237000"/>
    </source>
</evidence>
<keyword evidence="2" id="KW-1185">Reference proteome</keyword>
<proteinExistence type="predicted"/>
<dbReference type="Proteomes" id="UP000237000">
    <property type="component" value="Unassembled WGS sequence"/>
</dbReference>
<accession>A0A2P5BU51</accession>
<comment type="caution">
    <text evidence="1">The sequence shown here is derived from an EMBL/GenBank/DDBJ whole genome shotgun (WGS) entry which is preliminary data.</text>
</comment>
<sequence length="85" mass="9930">MVMAKTTTQIIFPEKYGIDLLKSTGAKKNVNGSKGRKLLEEVRVWRAMNGRFIVNRLDKTASLFSRHIRRLFWKVSQQVPVHHHK</sequence>
<dbReference type="InParanoid" id="A0A2P5BU51"/>
<dbReference type="AlphaFoldDB" id="A0A2P5BU51"/>
<dbReference type="EMBL" id="JXTC01000461">
    <property type="protein sequence ID" value="PON52328.1"/>
    <property type="molecule type" value="Genomic_DNA"/>
</dbReference>